<dbReference type="InterPro" id="IPR019554">
    <property type="entry name" value="Soluble_ligand-bd"/>
</dbReference>
<evidence type="ECO:0000313" key="4">
    <source>
        <dbReference type="EMBL" id="OEV08674.1"/>
    </source>
</evidence>
<keyword evidence="2" id="KW-0812">Transmembrane</keyword>
<evidence type="ECO:0000256" key="2">
    <source>
        <dbReference type="SAM" id="Phobius"/>
    </source>
</evidence>
<feature type="domain" description="Helix-hairpin-helix DNA-binding motif class 1" evidence="3">
    <location>
        <begin position="213"/>
        <end position="232"/>
    </location>
</feature>
<organism evidence="4 5">
    <name type="scientific">Streptomyces nanshensis</name>
    <dbReference type="NCBI Taxonomy" id="518642"/>
    <lineage>
        <taxon>Bacteria</taxon>
        <taxon>Bacillati</taxon>
        <taxon>Actinomycetota</taxon>
        <taxon>Actinomycetes</taxon>
        <taxon>Kitasatosporales</taxon>
        <taxon>Streptomycetaceae</taxon>
        <taxon>Streptomyces</taxon>
    </lineage>
</organism>
<keyword evidence="5" id="KW-1185">Reference proteome</keyword>
<dbReference type="PANTHER" id="PTHR21180">
    <property type="entry name" value="ENDONUCLEASE/EXONUCLEASE/PHOSPHATASE FAMILY DOMAIN-CONTAINING PROTEIN 1"/>
    <property type="match status" value="1"/>
</dbReference>
<dbReference type="GO" id="GO:0003677">
    <property type="term" value="F:DNA binding"/>
    <property type="evidence" value="ECO:0007669"/>
    <property type="project" value="UniProtKB-KW"/>
</dbReference>
<protein>
    <submittedName>
        <fullName evidence="4">DNA-binding protein</fullName>
    </submittedName>
</protein>
<dbReference type="InterPro" id="IPR003583">
    <property type="entry name" value="Hlx-hairpin-Hlx_DNA-bd_motif"/>
</dbReference>
<dbReference type="Gene3D" id="1.10.150.320">
    <property type="entry name" value="Photosystem II 12 kDa extrinsic protein"/>
    <property type="match status" value="1"/>
</dbReference>
<gene>
    <name evidence="4" type="ORF">AN218_25480</name>
</gene>
<feature type="region of interest" description="Disordered" evidence="1">
    <location>
        <begin position="45"/>
        <end position="85"/>
    </location>
</feature>
<reference evidence="4 5" key="1">
    <citation type="journal article" date="2016" name="Front. Microbiol.">
        <title>Comparative Genomics Analysis of Streptomyces Species Reveals Their Adaptation to the Marine Environment and Their Diversity at the Genomic Level.</title>
        <authorList>
            <person name="Tian X."/>
            <person name="Zhang Z."/>
            <person name="Yang T."/>
            <person name="Chen M."/>
            <person name="Li J."/>
            <person name="Chen F."/>
            <person name="Yang J."/>
            <person name="Li W."/>
            <person name="Zhang B."/>
            <person name="Zhang Z."/>
            <person name="Wu J."/>
            <person name="Zhang C."/>
            <person name="Long L."/>
            <person name="Xiao J."/>
        </authorList>
    </citation>
    <scope>NUCLEOTIDE SEQUENCE [LARGE SCALE GENOMIC DNA]</scope>
    <source>
        <strain evidence="4 5">SCSIO 10429</strain>
    </source>
</reference>
<comment type="caution">
    <text evidence="4">The sequence shown here is derived from an EMBL/GenBank/DDBJ whole genome shotgun (WGS) entry which is preliminary data.</text>
</comment>
<accession>A0A1E7KXP5</accession>
<dbReference type="Pfam" id="PF12836">
    <property type="entry name" value="HHH_3"/>
    <property type="match status" value="1"/>
</dbReference>
<dbReference type="InterPro" id="IPR010994">
    <property type="entry name" value="RuvA_2-like"/>
</dbReference>
<dbReference type="GO" id="GO:0015627">
    <property type="term" value="C:type II protein secretion system complex"/>
    <property type="evidence" value="ECO:0007669"/>
    <property type="project" value="TreeGrafter"/>
</dbReference>
<dbReference type="Gene3D" id="3.10.560.10">
    <property type="entry name" value="Outer membrane lipoprotein wza domain like"/>
    <property type="match status" value="1"/>
</dbReference>
<dbReference type="InterPro" id="IPR051675">
    <property type="entry name" value="Endo/Exo/Phosphatase_dom_1"/>
</dbReference>
<dbReference type="NCBIfam" id="TIGR00426">
    <property type="entry name" value="competence protein ComEA helix-hairpin-helix repeat region"/>
    <property type="match status" value="1"/>
</dbReference>
<evidence type="ECO:0000313" key="5">
    <source>
        <dbReference type="Proteomes" id="UP000176005"/>
    </source>
</evidence>
<dbReference type="Pfam" id="PF10531">
    <property type="entry name" value="SLBB"/>
    <property type="match status" value="1"/>
</dbReference>
<keyword evidence="2" id="KW-1133">Transmembrane helix</keyword>
<dbReference type="SMART" id="SM00278">
    <property type="entry name" value="HhH1"/>
    <property type="match status" value="2"/>
</dbReference>
<dbReference type="SUPFAM" id="SSF142984">
    <property type="entry name" value="Nqo1 middle domain-like"/>
    <property type="match status" value="1"/>
</dbReference>
<dbReference type="InterPro" id="IPR004509">
    <property type="entry name" value="Competence_ComEA_HhH"/>
</dbReference>
<dbReference type="GO" id="GO:0015628">
    <property type="term" value="P:protein secretion by the type II secretion system"/>
    <property type="evidence" value="ECO:0007669"/>
    <property type="project" value="TreeGrafter"/>
</dbReference>
<keyword evidence="4" id="KW-0238">DNA-binding</keyword>
<feature type="compositionally biased region" description="Gly residues" evidence="1">
    <location>
        <begin position="142"/>
        <end position="174"/>
    </location>
</feature>
<feature type="transmembrane region" description="Helical" evidence="2">
    <location>
        <begin position="20"/>
        <end position="39"/>
    </location>
</feature>
<dbReference type="SUPFAM" id="SSF47781">
    <property type="entry name" value="RuvA domain 2-like"/>
    <property type="match status" value="1"/>
</dbReference>
<name>A0A1E7KXP5_9ACTN</name>
<dbReference type="PANTHER" id="PTHR21180:SF32">
    <property type="entry name" value="ENDONUCLEASE_EXONUCLEASE_PHOSPHATASE FAMILY DOMAIN-CONTAINING PROTEIN 1"/>
    <property type="match status" value="1"/>
</dbReference>
<evidence type="ECO:0000256" key="1">
    <source>
        <dbReference type="SAM" id="MobiDB-lite"/>
    </source>
</evidence>
<feature type="region of interest" description="Disordered" evidence="1">
    <location>
        <begin position="138"/>
        <end position="177"/>
    </location>
</feature>
<feature type="domain" description="Helix-hairpin-helix DNA-binding motif class 1" evidence="3">
    <location>
        <begin position="183"/>
        <end position="202"/>
    </location>
</feature>
<proteinExistence type="predicted"/>
<dbReference type="EMBL" id="LJGW01000409">
    <property type="protein sequence ID" value="OEV08674.1"/>
    <property type="molecule type" value="Genomic_DNA"/>
</dbReference>
<evidence type="ECO:0000259" key="3">
    <source>
        <dbReference type="SMART" id="SM00278"/>
    </source>
</evidence>
<dbReference type="GO" id="GO:0006281">
    <property type="term" value="P:DNA repair"/>
    <property type="evidence" value="ECO:0007669"/>
    <property type="project" value="InterPro"/>
</dbReference>
<keyword evidence="2" id="KW-0472">Membrane</keyword>
<sequence length="235" mass="23760">MRERLPLWVQLRCGIELRTLLALAVVLVVAVAFAVHHFWTGRPEAVPAPTAQRAPTEPDAKGAGSGSRDADTSQGPGGLSGRRLVVDVGGKVRKPGIYKLPHGSRVADALEAAGGVRPGTDVTGLNRARRVVDGEQIVAGGAPTGSGAGQGAGGTGTGAQPGGGTAADGPGGGTVSLNSASAEQLETLPGVGPVLAQHIVEYREEHGGFTSVDQLQEVDGIGDRRLADIKPKVSP</sequence>
<dbReference type="PATRIC" id="fig|518642.10.peg.5686"/>
<dbReference type="AlphaFoldDB" id="A0A1E7KXP5"/>
<dbReference type="Proteomes" id="UP000176005">
    <property type="component" value="Unassembled WGS sequence"/>
</dbReference>